<protein>
    <recommendedName>
        <fullName evidence="3">Lipoprotein</fullName>
    </recommendedName>
</protein>
<accession>A0A376F9U0</accession>
<name>A0A376F9U0_ENTAS</name>
<reference evidence="1 2" key="1">
    <citation type="submission" date="2018-06" db="EMBL/GenBank/DDBJ databases">
        <authorList>
            <consortium name="Pathogen Informatics"/>
            <person name="Doyle S."/>
        </authorList>
    </citation>
    <scope>NUCLEOTIDE SEQUENCE [LARGE SCALE GENOMIC DNA]</scope>
    <source>
        <strain evidence="1 2">NCTC12123</strain>
    </source>
</reference>
<evidence type="ECO:0000313" key="2">
    <source>
        <dbReference type="Proteomes" id="UP000255163"/>
    </source>
</evidence>
<dbReference type="AlphaFoldDB" id="A0A376F9U0"/>
<proteinExistence type="predicted"/>
<dbReference type="RefSeq" id="WP_048962465.1">
    <property type="nucleotide sequence ID" value="NZ_CP011863.1"/>
</dbReference>
<dbReference type="PROSITE" id="PS51257">
    <property type="entry name" value="PROKAR_LIPOPROTEIN"/>
    <property type="match status" value="1"/>
</dbReference>
<evidence type="ECO:0000313" key="1">
    <source>
        <dbReference type="EMBL" id="STD19999.1"/>
    </source>
</evidence>
<sequence length="173" mass="19489">MKRLLSIAILAMALLGCGQDTATDKVEKFIKSKDIGLLSKSKISQCSESFVRNFHYFDENTLPTTNKYYELSEYLYGKVKFEPVSESQVGNATEVMLKVSIPKPIEDAKSFIFADENHAPSEEISALNNLLALYKRGGLKDMQYTTFDMKWVVLPDGIDPNFTPEQIKACSQK</sequence>
<gene>
    <name evidence="1" type="ORF">NCTC12123_01640</name>
</gene>
<organism evidence="1 2">
    <name type="scientific">Enterobacter asburiae</name>
    <dbReference type="NCBI Taxonomy" id="61645"/>
    <lineage>
        <taxon>Bacteria</taxon>
        <taxon>Pseudomonadati</taxon>
        <taxon>Pseudomonadota</taxon>
        <taxon>Gammaproteobacteria</taxon>
        <taxon>Enterobacterales</taxon>
        <taxon>Enterobacteriaceae</taxon>
        <taxon>Enterobacter</taxon>
        <taxon>Enterobacter cloacae complex</taxon>
    </lineage>
</organism>
<dbReference type="EMBL" id="UFYI01000007">
    <property type="protein sequence ID" value="STD19999.1"/>
    <property type="molecule type" value="Genomic_DNA"/>
</dbReference>
<dbReference type="Proteomes" id="UP000255163">
    <property type="component" value="Unassembled WGS sequence"/>
</dbReference>
<evidence type="ECO:0008006" key="3">
    <source>
        <dbReference type="Google" id="ProtNLM"/>
    </source>
</evidence>